<dbReference type="InterPro" id="IPR036249">
    <property type="entry name" value="Thioredoxin-like_sf"/>
</dbReference>
<keyword evidence="1" id="KW-1015">Disulfide bond</keyword>
<sequence>MSQAGDTVPLVEEITDQTGMYTALAQAKSRPLLACFSASWCQPCRAFAPKLERLAKQYCQVVFVKLDVDKMKDLANQHGVEVLPTFVLFKNGYRVGSVSGTVDGKIEALLSSHGTYPIGPGGFWMTAYDPSIY</sequence>
<name>A0A1I8FUZ2_9PLAT</name>
<dbReference type="PANTHER" id="PTHR46115">
    <property type="entry name" value="THIOREDOXIN-LIKE PROTEIN 1"/>
    <property type="match status" value="1"/>
</dbReference>
<organism evidence="3 4">
    <name type="scientific">Macrostomum lignano</name>
    <dbReference type="NCBI Taxonomy" id="282301"/>
    <lineage>
        <taxon>Eukaryota</taxon>
        <taxon>Metazoa</taxon>
        <taxon>Spiralia</taxon>
        <taxon>Lophotrochozoa</taxon>
        <taxon>Platyhelminthes</taxon>
        <taxon>Rhabditophora</taxon>
        <taxon>Macrostomorpha</taxon>
        <taxon>Macrostomida</taxon>
        <taxon>Macrostomidae</taxon>
        <taxon>Macrostomum</taxon>
    </lineage>
</organism>
<reference evidence="4" key="1">
    <citation type="submission" date="2016-11" db="UniProtKB">
        <authorList>
            <consortium name="WormBaseParasite"/>
        </authorList>
    </citation>
    <scope>IDENTIFICATION</scope>
</reference>
<evidence type="ECO:0000256" key="1">
    <source>
        <dbReference type="ARBA" id="ARBA00023157"/>
    </source>
</evidence>
<dbReference type="PROSITE" id="PS51352">
    <property type="entry name" value="THIOREDOXIN_2"/>
    <property type="match status" value="1"/>
</dbReference>
<dbReference type="SUPFAM" id="SSF52833">
    <property type="entry name" value="Thioredoxin-like"/>
    <property type="match status" value="1"/>
</dbReference>
<dbReference type="CDD" id="cd02947">
    <property type="entry name" value="TRX_family"/>
    <property type="match status" value="1"/>
</dbReference>
<feature type="domain" description="Thioredoxin" evidence="2">
    <location>
        <begin position="2"/>
        <end position="115"/>
    </location>
</feature>
<accession>A0A1I8FUZ2</accession>
<evidence type="ECO:0000313" key="4">
    <source>
        <dbReference type="WBParaSite" id="maker-uti_cns_0000028-snap-gene-0.5-mRNA-1"/>
    </source>
</evidence>
<dbReference type="Pfam" id="PF00085">
    <property type="entry name" value="Thioredoxin"/>
    <property type="match status" value="1"/>
</dbReference>
<dbReference type="WBParaSite" id="maker-uti_cns_0000028-snap-gene-0.5-mRNA-1">
    <property type="protein sequence ID" value="maker-uti_cns_0000028-snap-gene-0.5-mRNA-1"/>
    <property type="gene ID" value="maker-uti_cns_0000028-snap-gene-0.5"/>
</dbReference>
<dbReference type="PRINTS" id="PR00421">
    <property type="entry name" value="THIOREDOXIN"/>
</dbReference>
<proteinExistence type="predicted"/>
<dbReference type="InterPro" id="IPR013766">
    <property type="entry name" value="Thioredoxin_domain"/>
</dbReference>
<protein>
    <submittedName>
        <fullName evidence="4">Thioredoxin domain-containing protein</fullName>
    </submittedName>
</protein>
<dbReference type="Proteomes" id="UP000095280">
    <property type="component" value="Unplaced"/>
</dbReference>
<evidence type="ECO:0000313" key="3">
    <source>
        <dbReference type="Proteomes" id="UP000095280"/>
    </source>
</evidence>
<keyword evidence="3" id="KW-1185">Reference proteome</keyword>
<dbReference type="Gene3D" id="3.40.30.10">
    <property type="entry name" value="Glutaredoxin"/>
    <property type="match status" value="1"/>
</dbReference>
<evidence type="ECO:0000259" key="2">
    <source>
        <dbReference type="PROSITE" id="PS51352"/>
    </source>
</evidence>
<dbReference type="AlphaFoldDB" id="A0A1I8FUZ2"/>